<dbReference type="GeneID" id="37642749"/>
<protein>
    <submittedName>
        <fullName evidence="10">Kef-type transport system 2 (Probable substrate potassium), subunit 2</fullName>
    </submittedName>
</protein>
<name>A0A346PRW7_9EURY</name>
<dbReference type="InterPro" id="IPR036291">
    <property type="entry name" value="NAD(P)-bd_dom_sf"/>
</dbReference>
<evidence type="ECO:0000256" key="6">
    <source>
        <dbReference type="ARBA" id="ARBA00023136"/>
    </source>
</evidence>
<dbReference type="Proteomes" id="UP000258613">
    <property type="component" value="Chromosome"/>
</dbReference>
<dbReference type="RefSeq" id="WP_117368898.1">
    <property type="nucleotide sequence ID" value="NZ_CP027033.1"/>
</dbReference>
<evidence type="ECO:0000256" key="3">
    <source>
        <dbReference type="ARBA" id="ARBA00022448"/>
    </source>
</evidence>
<dbReference type="InterPro" id="IPR038770">
    <property type="entry name" value="Na+/solute_symporter_sf"/>
</dbReference>
<feature type="transmembrane region" description="Helical" evidence="7">
    <location>
        <begin position="292"/>
        <end position="315"/>
    </location>
</feature>
<evidence type="ECO:0000256" key="4">
    <source>
        <dbReference type="ARBA" id="ARBA00022692"/>
    </source>
</evidence>
<evidence type="ECO:0000256" key="1">
    <source>
        <dbReference type="ARBA" id="ARBA00004141"/>
    </source>
</evidence>
<feature type="domain" description="RCK N-terminal" evidence="9">
    <location>
        <begin position="407"/>
        <end position="513"/>
    </location>
</feature>
<keyword evidence="5 7" id="KW-1133">Transmembrane helix</keyword>
<dbReference type="Pfam" id="PF02254">
    <property type="entry name" value="TrkA_N"/>
    <property type="match status" value="1"/>
</dbReference>
<evidence type="ECO:0000313" key="10">
    <source>
        <dbReference type="EMBL" id="AXR82262.1"/>
    </source>
</evidence>
<feature type="transmembrane region" description="Helical" evidence="7">
    <location>
        <begin position="181"/>
        <end position="200"/>
    </location>
</feature>
<keyword evidence="11" id="KW-1185">Reference proteome</keyword>
<organism evidence="10 11">
    <name type="scientific">Natrarchaeobaculum sulfurireducens</name>
    <dbReference type="NCBI Taxonomy" id="2044521"/>
    <lineage>
        <taxon>Archaea</taxon>
        <taxon>Methanobacteriati</taxon>
        <taxon>Methanobacteriota</taxon>
        <taxon>Stenosarchaea group</taxon>
        <taxon>Halobacteria</taxon>
        <taxon>Halobacteriales</taxon>
        <taxon>Natrialbaceae</taxon>
        <taxon>Natrarchaeobaculum</taxon>
    </lineage>
</organism>
<feature type="transmembrane region" description="Helical" evidence="7">
    <location>
        <begin position="83"/>
        <end position="109"/>
    </location>
</feature>
<evidence type="ECO:0000256" key="5">
    <source>
        <dbReference type="ARBA" id="ARBA00022989"/>
    </source>
</evidence>
<dbReference type="PANTHER" id="PTHR42751:SF6">
    <property type="entry name" value="CONSERVED INTEGRAL MEMBRANE TRANSPORT PROTEIN-RELATED"/>
    <property type="match status" value="1"/>
</dbReference>
<dbReference type="GO" id="GO:0006813">
    <property type="term" value="P:potassium ion transport"/>
    <property type="evidence" value="ECO:0007669"/>
    <property type="project" value="InterPro"/>
</dbReference>
<accession>A0A346PRW7</accession>
<proteinExistence type="inferred from homology"/>
<dbReference type="InterPro" id="IPR006153">
    <property type="entry name" value="Cation/H_exchanger_TM"/>
</dbReference>
<feature type="transmembrane region" description="Helical" evidence="7">
    <location>
        <begin position="115"/>
        <end position="135"/>
    </location>
</feature>
<feature type="transmembrane region" description="Helical" evidence="7">
    <location>
        <begin position="335"/>
        <end position="368"/>
    </location>
</feature>
<feature type="domain" description="Cation/H+ exchanger transmembrane" evidence="8">
    <location>
        <begin position="17"/>
        <end position="369"/>
    </location>
</feature>
<dbReference type="GO" id="GO:0015297">
    <property type="term" value="F:antiporter activity"/>
    <property type="evidence" value="ECO:0007669"/>
    <property type="project" value="InterPro"/>
</dbReference>
<dbReference type="Gene3D" id="1.20.1530.20">
    <property type="match status" value="1"/>
</dbReference>
<dbReference type="OrthoDB" id="43518at2157"/>
<keyword evidence="3" id="KW-0813">Transport</keyword>
<evidence type="ECO:0000259" key="8">
    <source>
        <dbReference type="Pfam" id="PF00999"/>
    </source>
</evidence>
<evidence type="ECO:0000259" key="9">
    <source>
        <dbReference type="Pfam" id="PF02254"/>
    </source>
</evidence>
<comment type="subcellular location">
    <subcellularLocation>
        <location evidence="1">Membrane</location>
        <topology evidence="1">Multi-pass membrane protein</topology>
    </subcellularLocation>
</comment>
<keyword evidence="6 7" id="KW-0472">Membrane</keyword>
<dbReference type="Pfam" id="PF00999">
    <property type="entry name" value="Na_H_Exchanger"/>
    <property type="match status" value="1"/>
</dbReference>
<gene>
    <name evidence="10" type="ORF">AArcMg_2265</name>
</gene>
<dbReference type="GO" id="GO:0016020">
    <property type="term" value="C:membrane"/>
    <property type="evidence" value="ECO:0007669"/>
    <property type="project" value="UniProtKB-SubCell"/>
</dbReference>
<dbReference type="InterPro" id="IPR003148">
    <property type="entry name" value="RCK_N"/>
</dbReference>
<dbReference type="GO" id="GO:1902600">
    <property type="term" value="P:proton transmembrane transport"/>
    <property type="evidence" value="ECO:0007669"/>
    <property type="project" value="InterPro"/>
</dbReference>
<sequence length="566" mass="61549">MAAEIIVALSVMFIAAGLLLLVANHFGLSPIPFYIIAGLLTGPFFEVAELVELAQWGIAFLVFVFGIQVNFDDIRSVFRDAEVAAFTQLLVVGTAAVGAGYVFSIYFGFEHPVRNAIYFGAAATLSSTIVGVGLLKQDVRNNLVHGRLASSIHFFDDMVAIGIILILSAETLSDAQLVTSNIGYGVLFLLAGLLIYRHGFPLLVKAAEGFEELILMGSISILIAFIAAAEAVGISIVIGAFAAGIAIRSDGAQALGVRNGIESIRDFFVAIFFVTVGALVQVPTLGGLVLALALLLFVLVVSPLVHMFAFLYEGYDARTAFLASSSLNQISELSLVIAIQAWLMGTIADGVFNAIILATAATMILTVVTTRNEEVIYHTLVERLVRGQQTRRIDERSHVDDDLNDHVVVVGYGRQGRLLVERLEELEVPYVVVENDPVLADDLRRECKNYVFGDALATYPMERARVDDARLLVSTADSDRLSESLLELSTDADRILRADTSRKAREWLDRGATFVNVPNVLASDQLVDNVSRVVKDERETIALKSEHLDVLSNLERYGFGSRYDGN</sequence>
<feature type="transmembrane region" description="Helical" evidence="7">
    <location>
        <begin position="54"/>
        <end position="71"/>
    </location>
</feature>
<evidence type="ECO:0000256" key="7">
    <source>
        <dbReference type="SAM" id="Phobius"/>
    </source>
</evidence>
<comment type="similarity">
    <text evidence="2">Belongs to the monovalent cation:proton antiporter 2 (CPA2) transporter (TC 2.A.37) family.</text>
</comment>
<feature type="transmembrane region" description="Helical" evidence="7">
    <location>
        <begin position="267"/>
        <end position="285"/>
    </location>
</feature>
<feature type="transmembrane region" description="Helical" evidence="7">
    <location>
        <begin position="6"/>
        <end position="24"/>
    </location>
</feature>
<keyword evidence="4 7" id="KW-0812">Transmembrane</keyword>
<dbReference type="AlphaFoldDB" id="A0A346PRW7"/>
<evidence type="ECO:0000313" key="11">
    <source>
        <dbReference type="Proteomes" id="UP000258613"/>
    </source>
</evidence>
<dbReference type="SUPFAM" id="SSF51735">
    <property type="entry name" value="NAD(P)-binding Rossmann-fold domains"/>
    <property type="match status" value="1"/>
</dbReference>
<evidence type="ECO:0000256" key="2">
    <source>
        <dbReference type="ARBA" id="ARBA00005551"/>
    </source>
</evidence>
<dbReference type="PANTHER" id="PTHR42751">
    <property type="entry name" value="SODIUM/HYDROGEN EXCHANGER FAMILY/TRKA DOMAIN PROTEIN"/>
    <property type="match status" value="1"/>
</dbReference>
<dbReference type="KEGG" id="nag:AArcMg_2265"/>
<reference evidence="11" key="1">
    <citation type="submission" date="2018-02" db="EMBL/GenBank/DDBJ databases">
        <title>Phenotypic and genomic properties of facultatively anaerobic sulfur-reducing natronoarchaea from hypersaline soda lakes.</title>
        <authorList>
            <person name="Sorokin D.Y."/>
            <person name="Kublanov I.V."/>
            <person name="Roman P."/>
            <person name="Sinninghe Damste J.S."/>
            <person name="Golyshin P.N."/>
            <person name="Rojo D."/>
            <person name="Ciordia S."/>
            <person name="Mena M.D.C."/>
            <person name="Ferrer M."/>
            <person name="Messina E."/>
            <person name="Smedile F."/>
            <person name="La Spada G."/>
            <person name="La Cono V."/>
            <person name="Yakimov M.M."/>
        </authorList>
    </citation>
    <scope>NUCLEOTIDE SEQUENCE [LARGE SCALE GENOMIC DNA]</scope>
    <source>
        <strain evidence="11">AArc-Mg</strain>
    </source>
</reference>
<feature type="transmembrane region" description="Helical" evidence="7">
    <location>
        <begin position="221"/>
        <end position="247"/>
    </location>
</feature>
<dbReference type="EMBL" id="CP027033">
    <property type="protein sequence ID" value="AXR82262.1"/>
    <property type="molecule type" value="Genomic_DNA"/>
</dbReference>
<dbReference type="Gene3D" id="3.40.50.720">
    <property type="entry name" value="NAD(P)-binding Rossmann-like Domain"/>
    <property type="match status" value="1"/>
</dbReference>